<feature type="transmembrane region" description="Helical" evidence="9">
    <location>
        <begin position="71"/>
        <end position="94"/>
    </location>
</feature>
<feature type="transmembrane region" description="Helical" evidence="9">
    <location>
        <begin position="234"/>
        <end position="258"/>
    </location>
</feature>
<organism evidence="10 11">
    <name type="scientific">Plantactinospora soyae</name>
    <dbReference type="NCBI Taxonomy" id="1544732"/>
    <lineage>
        <taxon>Bacteria</taxon>
        <taxon>Bacillati</taxon>
        <taxon>Actinomycetota</taxon>
        <taxon>Actinomycetes</taxon>
        <taxon>Micromonosporales</taxon>
        <taxon>Micromonosporaceae</taxon>
        <taxon>Plantactinospora</taxon>
    </lineage>
</organism>
<dbReference type="Proteomes" id="UP000649753">
    <property type="component" value="Unassembled WGS sequence"/>
</dbReference>
<evidence type="ECO:0000313" key="11">
    <source>
        <dbReference type="Proteomes" id="UP000649753"/>
    </source>
</evidence>
<evidence type="ECO:0000256" key="1">
    <source>
        <dbReference type="ARBA" id="ARBA00004651"/>
    </source>
</evidence>
<dbReference type="GO" id="GO:0005886">
    <property type="term" value="C:plasma membrane"/>
    <property type="evidence" value="ECO:0007669"/>
    <property type="project" value="UniProtKB-SubCell"/>
</dbReference>
<name>A0A927MAZ6_9ACTN</name>
<accession>A0A927MAZ6</accession>
<dbReference type="CDD" id="cd06582">
    <property type="entry name" value="TM_PBP1_LivH_like"/>
    <property type="match status" value="1"/>
</dbReference>
<evidence type="ECO:0000256" key="3">
    <source>
        <dbReference type="ARBA" id="ARBA00022475"/>
    </source>
</evidence>
<dbReference type="PANTHER" id="PTHR11795:SF442">
    <property type="entry name" value="ABC TRANSPORTER ATP-BINDING PROTEIN"/>
    <property type="match status" value="1"/>
</dbReference>
<sequence length="307" mass="30467">MMVNAAPVLGPVDPYLIPALDGVAYGLLLFVAASGLVFCFGVANILNLAHGTLYAIGAYTAAALLDGGWAMLLVALGVGVVASAGAGGLLAGLLAPVARRDHLTQALLTFGVALAGGSLLVTAFGPDSLPVRIPAALDGTVVLAGHRYAAYRLVFIGVAALLALLLYLAVARTRAGMLVRAAVDDADMVACLGVNPARIRLGVLTAAGALAGAAGVLGAPIIGPAPTTADNVLLLSLVVVVLGGLGSVRGTLLAALAVGEIQSLGVALAPTAAPFLLFAAMAVVLAVRARGLSGRWLRLRPRLGGTA</sequence>
<dbReference type="GO" id="GO:0022857">
    <property type="term" value="F:transmembrane transporter activity"/>
    <property type="evidence" value="ECO:0007669"/>
    <property type="project" value="InterPro"/>
</dbReference>
<reference evidence="10" key="1">
    <citation type="submission" date="2020-10" db="EMBL/GenBank/DDBJ databases">
        <title>Sequencing the genomes of 1000 actinobacteria strains.</title>
        <authorList>
            <person name="Klenk H.-P."/>
        </authorList>
    </citation>
    <scope>NUCLEOTIDE SEQUENCE</scope>
    <source>
        <strain evidence="10">DSM 46832</strain>
    </source>
</reference>
<dbReference type="EMBL" id="JADBEB010000001">
    <property type="protein sequence ID" value="MBE1491169.1"/>
    <property type="molecule type" value="Genomic_DNA"/>
</dbReference>
<evidence type="ECO:0000256" key="8">
    <source>
        <dbReference type="ARBA" id="ARBA00037998"/>
    </source>
</evidence>
<dbReference type="InterPro" id="IPR052157">
    <property type="entry name" value="BCAA_transport_permease"/>
</dbReference>
<comment type="caution">
    <text evidence="10">The sequence shown here is derived from an EMBL/GenBank/DDBJ whole genome shotgun (WGS) entry which is preliminary data.</text>
</comment>
<feature type="transmembrane region" description="Helical" evidence="9">
    <location>
        <begin position="265"/>
        <end position="287"/>
    </location>
</feature>
<evidence type="ECO:0000256" key="2">
    <source>
        <dbReference type="ARBA" id="ARBA00022448"/>
    </source>
</evidence>
<keyword evidence="2" id="KW-0813">Transport</keyword>
<feature type="transmembrane region" description="Helical" evidence="9">
    <location>
        <begin position="15"/>
        <end position="38"/>
    </location>
</feature>
<dbReference type="Pfam" id="PF02653">
    <property type="entry name" value="BPD_transp_2"/>
    <property type="match status" value="1"/>
</dbReference>
<keyword evidence="6 9" id="KW-1133">Transmembrane helix</keyword>
<evidence type="ECO:0000256" key="5">
    <source>
        <dbReference type="ARBA" id="ARBA00022970"/>
    </source>
</evidence>
<evidence type="ECO:0000256" key="6">
    <source>
        <dbReference type="ARBA" id="ARBA00022989"/>
    </source>
</evidence>
<gene>
    <name evidence="10" type="ORF">H4W31_006807</name>
</gene>
<dbReference type="AlphaFoldDB" id="A0A927MAZ6"/>
<comment type="similarity">
    <text evidence="8">Belongs to the binding-protein-dependent transport system permease family. LivHM subfamily.</text>
</comment>
<feature type="transmembrane region" description="Helical" evidence="9">
    <location>
        <begin position="201"/>
        <end position="222"/>
    </location>
</feature>
<dbReference type="RefSeq" id="WP_225945812.1">
    <property type="nucleotide sequence ID" value="NZ_JADBEB010000001.1"/>
</dbReference>
<keyword evidence="7 9" id="KW-0472">Membrane</keyword>
<feature type="transmembrane region" description="Helical" evidence="9">
    <location>
        <begin position="106"/>
        <end position="125"/>
    </location>
</feature>
<proteinExistence type="inferred from homology"/>
<feature type="transmembrane region" description="Helical" evidence="9">
    <location>
        <begin position="45"/>
        <end position="65"/>
    </location>
</feature>
<dbReference type="PANTHER" id="PTHR11795">
    <property type="entry name" value="BRANCHED-CHAIN AMINO ACID TRANSPORT SYSTEM PERMEASE PROTEIN LIVH"/>
    <property type="match status" value="1"/>
</dbReference>
<dbReference type="GO" id="GO:0006865">
    <property type="term" value="P:amino acid transport"/>
    <property type="evidence" value="ECO:0007669"/>
    <property type="project" value="UniProtKB-KW"/>
</dbReference>
<evidence type="ECO:0000256" key="4">
    <source>
        <dbReference type="ARBA" id="ARBA00022692"/>
    </source>
</evidence>
<evidence type="ECO:0000313" key="10">
    <source>
        <dbReference type="EMBL" id="MBE1491169.1"/>
    </source>
</evidence>
<dbReference type="InterPro" id="IPR001851">
    <property type="entry name" value="ABC_transp_permease"/>
</dbReference>
<protein>
    <submittedName>
        <fullName evidence="10">Branched-subunit amino acid ABC-type transport system permease component</fullName>
    </submittedName>
</protein>
<evidence type="ECO:0000256" key="9">
    <source>
        <dbReference type="SAM" id="Phobius"/>
    </source>
</evidence>
<keyword evidence="3" id="KW-1003">Cell membrane</keyword>
<evidence type="ECO:0000256" key="7">
    <source>
        <dbReference type="ARBA" id="ARBA00023136"/>
    </source>
</evidence>
<keyword evidence="4 9" id="KW-0812">Transmembrane</keyword>
<feature type="transmembrane region" description="Helical" evidence="9">
    <location>
        <begin position="149"/>
        <end position="170"/>
    </location>
</feature>
<comment type="subcellular location">
    <subcellularLocation>
        <location evidence="1">Cell membrane</location>
        <topology evidence="1">Multi-pass membrane protein</topology>
    </subcellularLocation>
</comment>
<keyword evidence="5" id="KW-0029">Amino-acid transport</keyword>
<keyword evidence="11" id="KW-1185">Reference proteome</keyword>